<accession>A0ABD1ALM3</accession>
<dbReference type="Pfam" id="PF14392">
    <property type="entry name" value="zf-CCHC_4"/>
    <property type="match status" value="1"/>
</dbReference>
<gene>
    <name evidence="3" type="ORF">V5N11_007077</name>
</gene>
<feature type="compositionally biased region" description="Polar residues" evidence="1">
    <location>
        <begin position="78"/>
        <end position="90"/>
    </location>
</feature>
<evidence type="ECO:0000313" key="3">
    <source>
        <dbReference type="EMBL" id="KAL1207484.1"/>
    </source>
</evidence>
<proteinExistence type="predicted"/>
<feature type="domain" description="Zinc knuckle CX2CX4HX4C" evidence="2">
    <location>
        <begin position="1"/>
        <end position="40"/>
    </location>
</feature>
<comment type="caution">
    <text evidence="3">The sequence shown here is derived from an EMBL/GenBank/DDBJ whole genome shotgun (WGS) entry which is preliminary data.</text>
</comment>
<dbReference type="Proteomes" id="UP001558713">
    <property type="component" value="Unassembled WGS sequence"/>
</dbReference>
<evidence type="ECO:0000256" key="1">
    <source>
        <dbReference type="SAM" id="MobiDB-lite"/>
    </source>
</evidence>
<dbReference type="EMBL" id="JBANAX010000476">
    <property type="protein sequence ID" value="KAL1207484.1"/>
    <property type="molecule type" value="Genomic_DNA"/>
</dbReference>
<evidence type="ECO:0000313" key="4">
    <source>
        <dbReference type="Proteomes" id="UP001558713"/>
    </source>
</evidence>
<organism evidence="3 4">
    <name type="scientific">Cardamine amara subsp. amara</name>
    <dbReference type="NCBI Taxonomy" id="228776"/>
    <lineage>
        <taxon>Eukaryota</taxon>
        <taxon>Viridiplantae</taxon>
        <taxon>Streptophyta</taxon>
        <taxon>Embryophyta</taxon>
        <taxon>Tracheophyta</taxon>
        <taxon>Spermatophyta</taxon>
        <taxon>Magnoliopsida</taxon>
        <taxon>eudicotyledons</taxon>
        <taxon>Gunneridae</taxon>
        <taxon>Pentapetalae</taxon>
        <taxon>rosids</taxon>
        <taxon>malvids</taxon>
        <taxon>Brassicales</taxon>
        <taxon>Brassicaceae</taxon>
        <taxon>Cardamineae</taxon>
        <taxon>Cardamine</taxon>
    </lineage>
</organism>
<feature type="compositionally biased region" description="Polar residues" evidence="1">
    <location>
        <begin position="42"/>
        <end position="61"/>
    </location>
</feature>
<feature type="region of interest" description="Disordered" evidence="1">
    <location>
        <begin position="40"/>
        <end position="91"/>
    </location>
</feature>
<feature type="compositionally biased region" description="Basic and acidic residues" evidence="1">
    <location>
        <begin position="62"/>
        <end position="74"/>
    </location>
</feature>
<dbReference type="InterPro" id="IPR025836">
    <property type="entry name" value="Zn_knuckle_CX2CX4HX4C"/>
</dbReference>
<dbReference type="AlphaFoldDB" id="A0ABD1ALM3"/>
<reference evidence="3 4" key="1">
    <citation type="submission" date="2024-04" db="EMBL/GenBank/DDBJ databases">
        <title>Genome assembly C_amara_ONT_v2.</title>
        <authorList>
            <person name="Yant L."/>
            <person name="Moore C."/>
            <person name="Slenker M."/>
        </authorList>
    </citation>
    <scope>NUCLEOTIDE SEQUENCE [LARGE SCALE GENOMIC DNA]</scope>
    <source>
        <tissue evidence="3">Leaf</tissue>
    </source>
</reference>
<keyword evidence="4" id="KW-1185">Reference proteome</keyword>
<name>A0ABD1ALM3_CARAN</name>
<evidence type="ECO:0000259" key="2">
    <source>
        <dbReference type="Pfam" id="PF14392"/>
    </source>
</evidence>
<protein>
    <recommendedName>
        <fullName evidence="2">Zinc knuckle CX2CX4HX4C domain-containing protein</fullName>
    </recommendedName>
</protein>
<sequence length="103" mass="12009">MSMNISLPTGEFTFVNFKYEKLEKQCFTCFMLTHEEKDCPIKNQSQNSPRKLGVNQLNTLQRLEEDKRRQETRRPLATTHSSPRPLSSQFDMLKLSLQATLSN</sequence>